<evidence type="ECO:0000313" key="3">
    <source>
        <dbReference type="Proteomes" id="UP000199421"/>
    </source>
</evidence>
<keyword evidence="1" id="KW-0472">Membrane</keyword>
<feature type="transmembrane region" description="Helical" evidence="1">
    <location>
        <begin position="78"/>
        <end position="94"/>
    </location>
</feature>
<protein>
    <recommendedName>
        <fullName evidence="4">O-antigen ligase like membrane protein</fullName>
    </recommendedName>
</protein>
<dbReference type="EMBL" id="FOAF01000006">
    <property type="protein sequence ID" value="SEM01978.1"/>
    <property type="molecule type" value="Genomic_DNA"/>
</dbReference>
<feature type="transmembrane region" description="Helical" evidence="1">
    <location>
        <begin position="293"/>
        <end position="318"/>
    </location>
</feature>
<keyword evidence="1" id="KW-1133">Transmembrane helix</keyword>
<evidence type="ECO:0000313" key="2">
    <source>
        <dbReference type="EMBL" id="SEM01978.1"/>
    </source>
</evidence>
<feature type="transmembrane region" description="Helical" evidence="1">
    <location>
        <begin position="180"/>
        <end position="204"/>
    </location>
</feature>
<dbReference type="RefSeq" id="WP_139202302.1">
    <property type="nucleotide sequence ID" value="NZ_FOAF01000006.1"/>
</dbReference>
<organism evidence="2 3">
    <name type="scientific">Olivibacter domesticus</name>
    <name type="common">Pseudosphingobacterium domesticum</name>
    <dbReference type="NCBI Taxonomy" id="407022"/>
    <lineage>
        <taxon>Bacteria</taxon>
        <taxon>Pseudomonadati</taxon>
        <taxon>Bacteroidota</taxon>
        <taxon>Sphingobacteriia</taxon>
        <taxon>Sphingobacteriales</taxon>
        <taxon>Sphingobacteriaceae</taxon>
        <taxon>Olivibacter</taxon>
    </lineage>
</organism>
<reference evidence="3" key="1">
    <citation type="submission" date="2016-10" db="EMBL/GenBank/DDBJ databases">
        <authorList>
            <person name="Varghese N."/>
            <person name="Submissions S."/>
        </authorList>
    </citation>
    <scope>NUCLEOTIDE SEQUENCE [LARGE SCALE GENOMIC DNA]</scope>
    <source>
        <strain evidence="3">DSM 18733</strain>
    </source>
</reference>
<dbReference type="AlphaFoldDB" id="A0A1H7UZC2"/>
<evidence type="ECO:0008006" key="4">
    <source>
        <dbReference type="Google" id="ProtNLM"/>
    </source>
</evidence>
<feature type="transmembrane region" description="Helical" evidence="1">
    <location>
        <begin position="7"/>
        <end position="25"/>
    </location>
</feature>
<dbReference type="Proteomes" id="UP000199421">
    <property type="component" value="Unassembled WGS sequence"/>
</dbReference>
<keyword evidence="1" id="KW-0812">Transmembrane</keyword>
<feature type="transmembrane region" description="Helical" evidence="1">
    <location>
        <begin position="54"/>
        <end position="72"/>
    </location>
</feature>
<dbReference type="OrthoDB" id="819626at2"/>
<name>A0A1H7UZC2_OLID1</name>
<proteinExistence type="predicted"/>
<gene>
    <name evidence="2" type="ORF">SAMN05661044_04004</name>
</gene>
<accession>A0A1H7UZC2</accession>
<feature type="transmembrane region" description="Helical" evidence="1">
    <location>
        <begin position="325"/>
        <end position="342"/>
    </location>
</feature>
<evidence type="ECO:0000256" key="1">
    <source>
        <dbReference type="SAM" id="Phobius"/>
    </source>
</evidence>
<feature type="transmembrane region" description="Helical" evidence="1">
    <location>
        <begin position="211"/>
        <end position="236"/>
    </location>
</feature>
<sequence length="378" mass="43526">MNKRSRTSEILITVFLFLLTANTLFPLPIDKLVLIVFVTYISLAGFYKPFIQWRYLLICGAILSISILGSVFNEIFDPMLYFPIVGIFFVATIKKKRKLEEGLYNALILHSILGLIVYVSSYFIPNTFVTSMASKGMPFVKAALGFTPTQQTFGTYCILWMMIYFNRKERGELKSGMHRFFYFITFLAMVATLNRSTFLFYLLIACFKDRVAISIFSIATLAFIIVFFQELVFFFFNFSTLDARNELLEGFTMSFWESGSIPVYLFGKGSVFVSTEIANQTTWTHRLDIENGYAFILHGYGFIGLFLYIVLVLSMVFYDLKKGQFYIAITLVFYMLFSTYFTQEFVSNSFYIMLAYLLYMSKSSLTSSKAPAQSLLIS</sequence>
<keyword evidence="3" id="KW-1185">Reference proteome</keyword>
<feature type="transmembrane region" description="Helical" evidence="1">
    <location>
        <begin position="106"/>
        <end position="124"/>
    </location>
</feature>
<dbReference type="STRING" id="407022.SAMN05661044_04004"/>